<dbReference type="EMBL" id="NEXV01000382">
    <property type="protein sequence ID" value="PIG84429.1"/>
    <property type="molecule type" value="Genomic_DNA"/>
</dbReference>
<evidence type="ECO:0000313" key="3">
    <source>
        <dbReference type="Proteomes" id="UP000231358"/>
    </source>
</evidence>
<gene>
    <name evidence="2" type="ORF">AARAC_002281</name>
</gene>
<dbReference type="PANTHER" id="PTHR43328">
    <property type="entry name" value="ACETYLTRANSFERASE-RELATED"/>
    <property type="match status" value="1"/>
</dbReference>
<dbReference type="GO" id="GO:0016747">
    <property type="term" value="F:acyltransferase activity, transferring groups other than amino-acyl groups"/>
    <property type="evidence" value="ECO:0007669"/>
    <property type="project" value="InterPro"/>
</dbReference>
<dbReference type="InterPro" id="IPR000182">
    <property type="entry name" value="GNAT_dom"/>
</dbReference>
<accession>A0A2G7FV37</accession>
<comment type="caution">
    <text evidence="2">The sequence shown here is derived from an EMBL/GenBank/DDBJ whole genome shotgun (WGS) entry which is preliminary data.</text>
</comment>
<feature type="domain" description="N-acetyltransferase" evidence="1">
    <location>
        <begin position="33"/>
        <end position="210"/>
    </location>
</feature>
<evidence type="ECO:0000313" key="2">
    <source>
        <dbReference type="EMBL" id="PIG84429.1"/>
    </source>
</evidence>
<dbReference type="SUPFAM" id="SSF55729">
    <property type="entry name" value="Acyl-CoA N-acyltransferases (Nat)"/>
    <property type="match status" value="1"/>
</dbReference>
<dbReference type="Gene3D" id="3.40.630.30">
    <property type="match status" value="1"/>
</dbReference>
<protein>
    <recommendedName>
        <fullName evidence="1">N-acetyltransferase domain-containing protein</fullName>
    </recommendedName>
</protein>
<dbReference type="Proteomes" id="UP000231358">
    <property type="component" value="Unassembled WGS sequence"/>
</dbReference>
<dbReference type="STRING" id="656916.A0A2G7FV37"/>
<name>A0A2G7FV37_9EURO</name>
<dbReference type="AlphaFoldDB" id="A0A2G7FV37"/>
<organism evidence="2 3">
    <name type="scientific">Aspergillus arachidicola</name>
    <dbReference type="NCBI Taxonomy" id="656916"/>
    <lineage>
        <taxon>Eukaryota</taxon>
        <taxon>Fungi</taxon>
        <taxon>Dikarya</taxon>
        <taxon>Ascomycota</taxon>
        <taxon>Pezizomycotina</taxon>
        <taxon>Eurotiomycetes</taxon>
        <taxon>Eurotiomycetidae</taxon>
        <taxon>Eurotiales</taxon>
        <taxon>Aspergillaceae</taxon>
        <taxon>Aspergillus</taxon>
        <taxon>Aspergillus subgen. Circumdati</taxon>
    </lineage>
</organism>
<proteinExistence type="predicted"/>
<evidence type="ECO:0000259" key="1">
    <source>
        <dbReference type="Pfam" id="PF13302"/>
    </source>
</evidence>
<dbReference type="InterPro" id="IPR016181">
    <property type="entry name" value="Acyl_CoA_acyltransferase"/>
</dbReference>
<keyword evidence="3" id="KW-1185">Reference proteome</keyword>
<dbReference type="Pfam" id="PF13302">
    <property type="entry name" value="Acetyltransf_3"/>
    <property type="match status" value="1"/>
</dbReference>
<sequence>MTLNYNTHNNEPYLRLPAPYRNIIITPIRLDNREDESIIVASMNDPRVASWLIGPPFPYKPEDGKSWIKSSYETCGKQLEEIRSGRVPDGCPFRCIREIMAEDDHGIIKDTMIGCIDVDRYGYSEFPEGSETRREAEEKNLALPAGSPDIVWSIGDWLAPSYHGCGIMTAVMKTVLYDWTVPRMNTCHFKVSVFVGNHGSMRVFEKLGFQSCKVVDSVPLPENRGGGICSLHILSLDLEHE</sequence>
<reference evidence="2 3" key="1">
    <citation type="submission" date="2017-05" db="EMBL/GenBank/DDBJ databases">
        <title>Genome sequence for an aflatoxigenic pathogen of Argentinian peanut, Aspergillus arachidicola.</title>
        <authorList>
            <person name="Moore G."/>
            <person name="Beltz S.B."/>
            <person name="Mack B.M."/>
        </authorList>
    </citation>
    <scope>NUCLEOTIDE SEQUENCE [LARGE SCALE GENOMIC DNA]</scope>
    <source>
        <strain evidence="2 3">CBS 117610</strain>
    </source>
</reference>
<dbReference type="PANTHER" id="PTHR43328:SF1">
    <property type="entry name" value="N-ACETYLTRANSFERASE DOMAIN-CONTAINING PROTEIN"/>
    <property type="match status" value="1"/>
</dbReference>